<name>A0ACA9QF96_9GLOM</name>
<sequence length="276" mass="31480">RAWNEAFSQPTPSLRSLQLRYLNCQEPILPFAPLLEELTVYNCSIDLCGSLEQLKLLRIDSRAMEIRNLEVVSKSPNLVTLEMFYCYRFFHLPPRFPALQNLILRGSLETKVMENFSAPLLRCLSLSLGPEVDCGALAECRGIDFTKLTTLHLDCSVPEDVYPEHSVTWTIMGLKGVIEAATNVQVYYIRGIKALTLLLLYFEETLNSGIRTQNCTLKAKFYDKKISKLVESTLNIHTDSVEADIHRIREFAHLPLDDTLQTFIKRLAHYSEASPH</sequence>
<organism evidence="1 2">
    <name type="scientific">Acaulospora colombiana</name>
    <dbReference type="NCBI Taxonomy" id="27376"/>
    <lineage>
        <taxon>Eukaryota</taxon>
        <taxon>Fungi</taxon>
        <taxon>Fungi incertae sedis</taxon>
        <taxon>Mucoromycota</taxon>
        <taxon>Glomeromycotina</taxon>
        <taxon>Glomeromycetes</taxon>
        <taxon>Diversisporales</taxon>
        <taxon>Acaulosporaceae</taxon>
        <taxon>Acaulospora</taxon>
    </lineage>
</organism>
<dbReference type="EMBL" id="CAJVPT010048378">
    <property type="protein sequence ID" value="CAG8741961.1"/>
    <property type="molecule type" value="Genomic_DNA"/>
</dbReference>
<evidence type="ECO:0000313" key="1">
    <source>
        <dbReference type="EMBL" id="CAG8741961.1"/>
    </source>
</evidence>
<feature type="non-terminal residue" evidence="1">
    <location>
        <position position="1"/>
    </location>
</feature>
<gene>
    <name evidence="1" type="ORF">ACOLOM_LOCUS12226</name>
</gene>
<comment type="caution">
    <text evidence="1">The sequence shown here is derived from an EMBL/GenBank/DDBJ whole genome shotgun (WGS) entry which is preliminary data.</text>
</comment>
<proteinExistence type="predicted"/>
<protein>
    <submittedName>
        <fullName evidence="1">5698_t:CDS:1</fullName>
    </submittedName>
</protein>
<dbReference type="Proteomes" id="UP000789525">
    <property type="component" value="Unassembled WGS sequence"/>
</dbReference>
<reference evidence="1" key="1">
    <citation type="submission" date="2021-06" db="EMBL/GenBank/DDBJ databases">
        <authorList>
            <person name="Kallberg Y."/>
            <person name="Tangrot J."/>
            <person name="Rosling A."/>
        </authorList>
    </citation>
    <scope>NUCLEOTIDE SEQUENCE</scope>
    <source>
        <strain evidence="1">CL356</strain>
    </source>
</reference>
<accession>A0ACA9QF96</accession>
<evidence type="ECO:0000313" key="2">
    <source>
        <dbReference type="Proteomes" id="UP000789525"/>
    </source>
</evidence>
<keyword evidence="2" id="KW-1185">Reference proteome</keyword>